<accession>A0A0C3DEZ2</accession>
<evidence type="ECO:0000313" key="2">
    <source>
        <dbReference type="Proteomes" id="UP000053989"/>
    </source>
</evidence>
<dbReference type="AlphaFoldDB" id="A0A0C3DEZ2"/>
<sequence length="86" mass="9498">MTLHETLPITSLFYHQAASGIEGGSSDRMKSVVDNWRQFAFFMYLAQHWNKVAAGIDGPLVANWGRINYLTAGFHSKAVCAGRPLA</sequence>
<proteinExistence type="predicted"/>
<protein>
    <submittedName>
        <fullName evidence="1">Uncharacterized protein</fullName>
    </submittedName>
</protein>
<organism evidence="1 2">
    <name type="scientific">Scleroderma citrinum Foug A</name>
    <dbReference type="NCBI Taxonomy" id="1036808"/>
    <lineage>
        <taxon>Eukaryota</taxon>
        <taxon>Fungi</taxon>
        <taxon>Dikarya</taxon>
        <taxon>Basidiomycota</taxon>
        <taxon>Agaricomycotina</taxon>
        <taxon>Agaricomycetes</taxon>
        <taxon>Agaricomycetidae</taxon>
        <taxon>Boletales</taxon>
        <taxon>Sclerodermatineae</taxon>
        <taxon>Sclerodermataceae</taxon>
        <taxon>Scleroderma</taxon>
    </lineage>
</organism>
<reference evidence="2" key="2">
    <citation type="submission" date="2015-01" db="EMBL/GenBank/DDBJ databases">
        <title>Evolutionary Origins and Diversification of the Mycorrhizal Mutualists.</title>
        <authorList>
            <consortium name="DOE Joint Genome Institute"/>
            <consortium name="Mycorrhizal Genomics Consortium"/>
            <person name="Kohler A."/>
            <person name="Kuo A."/>
            <person name="Nagy L.G."/>
            <person name="Floudas D."/>
            <person name="Copeland A."/>
            <person name="Barry K.W."/>
            <person name="Cichocki N."/>
            <person name="Veneault-Fourrey C."/>
            <person name="LaButti K."/>
            <person name="Lindquist E.A."/>
            <person name="Lipzen A."/>
            <person name="Lundell T."/>
            <person name="Morin E."/>
            <person name="Murat C."/>
            <person name="Riley R."/>
            <person name="Ohm R."/>
            <person name="Sun H."/>
            <person name="Tunlid A."/>
            <person name="Henrissat B."/>
            <person name="Grigoriev I.V."/>
            <person name="Hibbett D.S."/>
            <person name="Martin F."/>
        </authorList>
    </citation>
    <scope>NUCLEOTIDE SEQUENCE [LARGE SCALE GENOMIC DNA]</scope>
    <source>
        <strain evidence="2">Foug A</strain>
    </source>
</reference>
<evidence type="ECO:0000313" key="1">
    <source>
        <dbReference type="EMBL" id="KIM54949.1"/>
    </source>
</evidence>
<reference evidence="1 2" key="1">
    <citation type="submission" date="2014-04" db="EMBL/GenBank/DDBJ databases">
        <authorList>
            <consortium name="DOE Joint Genome Institute"/>
            <person name="Kuo A."/>
            <person name="Kohler A."/>
            <person name="Nagy L.G."/>
            <person name="Floudas D."/>
            <person name="Copeland A."/>
            <person name="Barry K.W."/>
            <person name="Cichocki N."/>
            <person name="Veneault-Fourrey C."/>
            <person name="LaButti K."/>
            <person name="Lindquist E.A."/>
            <person name="Lipzen A."/>
            <person name="Lundell T."/>
            <person name="Morin E."/>
            <person name="Murat C."/>
            <person name="Sun H."/>
            <person name="Tunlid A."/>
            <person name="Henrissat B."/>
            <person name="Grigoriev I.V."/>
            <person name="Hibbett D.S."/>
            <person name="Martin F."/>
            <person name="Nordberg H.P."/>
            <person name="Cantor M.N."/>
            <person name="Hua S.X."/>
        </authorList>
    </citation>
    <scope>NUCLEOTIDE SEQUENCE [LARGE SCALE GENOMIC DNA]</scope>
    <source>
        <strain evidence="1 2">Foug A</strain>
    </source>
</reference>
<name>A0A0C3DEZ2_9AGAM</name>
<dbReference type="InParanoid" id="A0A0C3DEZ2"/>
<gene>
    <name evidence="1" type="ORF">SCLCIDRAFT_1221564</name>
</gene>
<keyword evidence="2" id="KW-1185">Reference proteome</keyword>
<dbReference type="EMBL" id="KN822144">
    <property type="protein sequence ID" value="KIM54949.1"/>
    <property type="molecule type" value="Genomic_DNA"/>
</dbReference>
<dbReference type="HOGENOM" id="CLU_2499171_0_0_1"/>
<dbReference type="Proteomes" id="UP000053989">
    <property type="component" value="Unassembled WGS sequence"/>
</dbReference>